<dbReference type="STRING" id="316067.Geob_0496"/>
<dbReference type="OrthoDB" id="9786263at2"/>
<comment type="function">
    <text evidence="1">Needed for flagellar regrowth and assembly.</text>
</comment>
<dbReference type="RefSeq" id="WP_012645594.1">
    <property type="nucleotide sequence ID" value="NC_011979.1"/>
</dbReference>
<keyword evidence="10" id="KW-1185">Reference proteome</keyword>
<dbReference type="InterPro" id="IPR051472">
    <property type="entry name" value="T3SS_Stator/FliH"/>
</dbReference>
<evidence type="ECO:0000256" key="3">
    <source>
        <dbReference type="ARBA" id="ARBA00016507"/>
    </source>
</evidence>
<evidence type="ECO:0000313" key="9">
    <source>
        <dbReference type="EMBL" id="ACM18865.1"/>
    </source>
</evidence>
<evidence type="ECO:0000313" key="10">
    <source>
        <dbReference type="Proteomes" id="UP000007721"/>
    </source>
</evidence>
<dbReference type="EMBL" id="CP001390">
    <property type="protein sequence ID" value="ACM18865.1"/>
    <property type="molecule type" value="Genomic_DNA"/>
</dbReference>
<evidence type="ECO:0000256" key="6">
    <source>
        <dbReference type="ARBA" id="ARBA00022927"/>
    </source>
</evidence>
<evidence type="ECO:0000256" key="5">
    <source>
        <dbReference type="ARBA" id="ARBA00022795"/>
    </source>
</evidence>
<dbReference type="eggNOG" id="COG1317">
    <property type="taxonomic scope" value="Bacteria"/>
</dbReference>
<evidence type="ECO:0000256" key="2">
    <source>
        <dbReference type="ARBA" id="ARBA00006602"/>
    </source>
</evidence>
<feature type="domain" description="Flagellar assembly protein FliH/Type III secretion system HrpE" evidence="8">
    <location>
        <begin position="109"/>
        <end position="233"/>
    </location>
</feature>
<keyword evidence="6" id="KW-0653">Protein transport</keyword>
<name>B9LZQ1_GEODF</name>
<evidence type="ECO:0000256" key="1">
    <source>
        <dbReference type="ARBA" id="ARBA00003041"/>
    </source>
</evidence>
<organism evidence="9 10">
    <name type="scientific">Geotalea daltonii (strain DSM 22248 / JCM 15807 / FRC-32)</name>
    <name type="common">Geobacter daltonii</name>
    <dbReference type="NCBI Taxonomy" id="316067"/>
    <lineage>
        <taxon>Bacteria</taxon>
        <taxon>Pseudomonadati</taxon>
        <taxon>Thermodesulfobacteriota</taxon>
        <taxon>Desulfuromonadia</taxon>
        <taxon>Geobacterales</taxon>
        <taxon>Geobacteraceae</taxon>
        <taxon>Geotalea</taxon>
    </lineage>
</organism>
<dbReference type="GO" id="GO:0005829">
    <property type="term" value="C:cytosol"/>
    <property type="evidence" value="ECO:0007669"/>
    <property type="project" value="TreeGrafter"/>
</dbReference>
<reference evidence="9 10" key="1">
    <citation type="submission" date="2009-01" db="EMBL/GenBank/DDBJ databases">
        <title>Complete sequence of Geobacter sp. FRC-32.</title>
        <authorList>
            <consortium name="US DOE Joint Genome Institute"/>
            <person name="Lucas S."/>
            <person name="Copeland A."/>
            <person name="Lapidus A."/>
            <person name="Glavina del Rio T."/>
            <person name="Dalin E."/>
            <person name="Tice H."/>
            <person name="Bruce D."/>
            <person name="Goodwin L."/>
            <person name="Pitluck S."/>
            <person name="Saunders E."/>
            <person name="Brettin T."/>
            <person name="Detter J.C."/>
            <person name="Han C."/>
            <person name="Larimer F."/>
            <person name="Land M."/>
            <person name="Hauser L."/>
            <person name="Kyrpides N."/>
            <person name="Ovchinnikova G."/>
            <person name="Kostka J."/>
            <person name="Richardson P."/>
        </authorList>
    </citation>
    <scope>NUCLEOTIDE SEQUENCE [LARGE SCALE GENOMIC DNA]</scope>
    <source>
        <strain evidence="10">DSM 22248 / JCM 15807 / FRC-32</strain>
    </source>
</reference>
<sequence>MSSSRIIKSIDDAGFMGFHFRELKGSADELPAADSHNAPFTPVIPGAWTAADKEEVAGNAEEDTAGAVEEKIVVGISEEEADRREQAAYNEGLREGKRQAEESLAKVSEALAKALLSTGGLRQKVMQESEEDLLKLAIVIARKIILQEISVDRRILVNIVKAAVSNVSDGDEVVVRLSPADYEIVADHREFLPPANEKRRITLKADETIPGGGCLVETSMGAIDARIEAQLDEIFRRFMEDRSVTALEADTMETEEKTDAGEED</sequence>
<gene>
    <name evidence="9" type="primary">fliH</name>
    <name evidence="9" type="ordered locus">Geob_0496</name>
</gene>
<dbReference type="InterPro" id="IPR018035">
    <property type="entry name" value="Flagellar_FliH/T3SS_HrpE"/>
</dbReference>
<dbReference type="AlphaFoldDB" id="B9LZQ1"/>
<accession>B9LZQ1</accession>
<keyword evidence="9" id="KW-0966">Cell projection</keyword>
<dbReference type="Pfam" id="PF02108">
    <property type="entry name" value="FliH"/>
    <property type="match status" value="1"/>
</dbReference>
<dbReference type="PANTHER" id="PTHR34982">
    <property type="entry name" value="YOP PROTEINS TRANSLOCATION PROTEIN L"/>
    <property type="match status" value="1"/>
</dbReference>
<dbReference type="KEGG" id="geo:Geob_0496"/>
<keyword evidence="9" id="KW-0969">Cilium</keyword>
<dbReference type="GO" id="GO:0044781">
    <property type="term" value="P:bacterial-type flagellum organization"/>
    <property type="evidence" value="ECO:0007669"/>
    <property type="project" value="UniProtKB-KW"/>
</dbReference>
<evidence type="ECO:0000259" key="8">
    <source>
        <dbReference type="Pfam" id="PF02108"/>
    </source>
</evidence>
<dbReference type="HOGENOM" id="CLU_092008_0_0_7"/>
<keyword evidence="4" id="KW-0813">Transport</keyword>
<evidence type="ECO:0000256" key="4">
    <source>
        <dbReference type="ARBA" id="ARBA00022448"/>
    </source>
</evidence>
<keyword evidence="5" id="KW-1005">Bacterial flagellum biogenesis</keyword>
<proteinExistence type="inferred from homology"/>
<dbReference type="GO" id="GO:0015031">
    <property type="term" value="P:protein transport"/>
    <property type="evidence" value="ECO:0007669"/>
    <property type="project" value="UniProtKB-KW"/>
</dbReference>
<keyword evidence="9" id="KW-0282">Flagellum</keyword>
<protein>
    <recommendedName>
        <fullName evidence="3">Flagellar assembly protein FliH</fullName>
    </recommendedName>
</protein>
<comment type="similarity">
    <text evidence="2">Belongs to the FliH family.</text>
</comment>
<dbReference type="PANTHER" id="PTHR34982:SF1">
    <property type="entry name" value="FLAGELLAR ASSEMBLY PROTEIN FLIH"/>
    <property type="match status" value="1"/>
</dbReference>
<keyword evidence="7" id="KW-1006">Bacterial flagellum protein export</keyword>
<evidence type="ECO:0000256" key="7">
    <source>
        <dbReference type="ARBA" id="ARBA00023225"/>
    </source>
</evidence>
<dbReference type="Proteomes" id="UP000007721">
    <property type="component" value="Chromosome"/>
</dbReference>